<dbReference type="OrthoDB" id="9773233at2"/>
<dbReference type="RefSeq" id="WP_157593883.1">
    <property type="nucleotide sequence ID" value="NZ_LWSK01000010.1"/>
</dbReference>
<proteinExistence type="predicted"/>
<evidence type="ECO:0000313" key="1">
    <source>
        <dbReference type="EMBL" id="KAA1260305.1"/>
    </source>
</evidence>
<comment type="caution">
    <text evidence="1">The sequence shown here is derived from an EMBL/GenBank/DDBJ whole genome shotgun (WGS) entry which is preliminary data.</text>
</comment>
<evidence type="ECO:0000313" key="2">
    <source>
        <dbReference type="Proteomes" id="UP000322699"/>
    </source>
</evidence>
<sequence length="250" mass="27242">MHRLSSKLSPASYIMQPDSDSSLEFATLDPPGTIAVIGGGALGVEAALYGRFLGYAVTLIEAESIGSSAEAMRDQPLPVLPDRCLSSLAMSALATQAHESGPQVLPTTIGEWIDDGLVGLTQTDLMRGRVMTQTKVDSIELVPIELDSEDEEPEVEQFLPDDFRLHLQTASGEKSTLNVEAVIVATGNDDSLHQSLPASTEYWFRIGGEFDDVAADDIERQFRSGYQQIVDVFARLGGRETLDLYRPRRL</sequence>
<accession>A0A5B1CKA7</accession>
<gene>
    <name evidence="1" type="ORF">LF1_28440</name>
</gene>
<keyword evidence="2" id="KW-1185">Reference proteome</keyword>
<dbReference type="Proteomes" id="UP000322699">
    <property type="component" value="Unassembled WGS sequence"/>
</dbReference>
<dbReference type="InterPro" id="IPR036188">
    <property type="entry name" value="FAD/NAD-bd_sf"/>
</dbReference>
<dbReference type="EMBL" id="VRLW01000001">
    <property type="protein sequence ID" value="KAA1260305.1"/>
    <property type="molecule type" value="Genomic_DNA"/>
</dbReference>
<organism evidence="1 2">
    <name type="scientific">Rubripirellula obstinata</name>
    <dbReference type="NCBI Taxonomy" id="406547"/>
    <lineage>
        <taxon>Bacteria</taxon>
        <taxon>Pseudomonadati</taxon>
        <taxon>Planctomycetota</taxon>
        <taxon>Planctomycetia</taxon>
        <taxon>Pirellulales</taxon>
        <taxon>Pirellulaceae</taxon>
        <taxon>Rubripirellula</taxon>
    </lineage>
</organism>
<reference evidence="1 2" key="1">
    <citation type="submission" date="2019-08" db="EMBL/GenBank/DDBJ databases">
        <title>Deep-cultivation of Planctomycetes and their phenomic and genomic characterization uncovers novel biology.</title>
        <authorList>
            <person name="Wiegand S."/>
            <person name="Jogler M."/>
            <person name="Boedeker C."/>
            <person name="Pinto D."/>
            <person name="Vollmers J."/>
            <person name="Rivas-Marin E."/>
            <person name="Kohn T."/>
            <person name="Peeters S.H."/>
            <person name="Heuer A."/>
            <person name="Rast P."/>
            <person name="Oberbeckmann S."/>
            <person name="Bunk B."/>
            <person name="Jeske O."/>
            <person name="Meyerdierks A."/>
            <person name="Storesund J.E."/>
            <person name="Kallscheuer N."/>
            <person name="Luecker S."/>
            <person name="Lage O.M."/>
            <person name="Pohl T."/>
            <person name="Merkel B.J."/>
            <person name="Hornburger P."/>
            <person name="Mueller R.-W."/>
            <person name="Bruemmer F."/>
            <person name="Labrenz M."/>
            <person name="Spormann A.M."/>
            <person name="Op Den Camp H."/>
            <person name="Overmann J."/>
            <person name="Amann R."/>
            <person name="Jetten M.S.M."/>
            <person name="Mascher T."/>
            <person name="Medema M.H."/>
            <person name="Devos D.P."/>
            <person name="Kaster A.-K."/>
            <person name="Ovreas L."/>
            <person name="Rohde M."/>
            <person name="Galperin M.Y."/>
            <person name="Jogler C."/>
        </authorList>
    </citation>
    <scope>NUCLEOTIDE SEQUENCE [LARGE SCALE GENOMIC DNA]</scope>
    <source>
        <strain evidence="1 2">LF1</strain>
    </source>
</reference>
<protein>
    <submittedName>
        <fullName evidence="1">Dihydrolipoamide dehydrogenase</fullName>
    </submittedName>
</protein>
<dbReference type="Gene3D" id="3.50.50.60">
    <property type="entry name" value="FAD/NAD(P)-binding domain"/>
    <property type="match status" value="1"/>
</dbReference>
<name>A0A5B1CKA7_9BACT</name>
<dbReference type="SUPFAM" id="SSF51905">
    <property type="entry name" value="FAD/NAD(P)-binding domain"/>
    <property type="match status" value="1"/>
</dbReference>
<dbReference type="AlphaFoldDB" id="A0A5B1CKA7"/>